<dbReference type="AlphaFoldDB" id="A0A318SGW3"/>
<keyword evidence="5" id="KW-1185">Reference proteome</keyword>
<organism evidence="4 5">
    <name type="scientific">Deinococcus yavapaiensis KR-236</name>
    <dbReference type="NCBI Taxonomy" id="694435"/>
    <lineage>
        <taxon>Bacteria</taxon>
        <taxon>Thermotogati</taxon>
        <taxon>Deinococcota</taxon>
        <taxon>Deinococci</taxon>
        <taxon>Deinococcales</taxon>
        <taxon>Deinococcaceae</taxon>
        <taxon>Deinococcus</taxon>
    </lineage>
</organism>
<dbReference type="Pfam" id="PF00072">
    <property type="entry name" value="Response_reg"/>
    <property type="match status" value="1"/>
</dbReference>
<reference evidence="4 5" key="1">
    <citation type="submission" date="2018-06" db="EMBL/GenBank/DDBJ databases">
        <title>Genomic Encyclopedia of Type Strains, Phase IV (KMG-IV): sequencing the most valuable type-strain genomes for metagenomic binning, comparative biology and taxonomic classification.</title>
        <authorList>
            <person name="Goeker M."/>
        </authorList>
    </citation>
    <scope>NUCLEOTIDE SEQUENCE [LARGE SCALE GENOMIC DNA]</scope>
    <source>
        <strain evidence="4 5">DSM 18048</strain>
    </source>
</reference>
<dbReference type="InterPro" id="IPR004942">
    <property type="entry name" value="Roadblock/LAMTOR2_dom"/>
</dbReference>
<keyword evidence="1 2" id="KW-0597">Phosphoprotein</keyword>
<dbReference type="Gene3D" id="3.40.50.2300">
    <property type="match status" value="1"/>
</dbReference>
<dbReference type="InterPro" id="IPR001789">
    <property type="entry name" value="Sig_transdc_resp-reg_receiver"/>
</dbReference>
<feature type="domain" description="Response regulatory" evidence="3">
    <location>
        <begin position="3"/>
        <end position="119"/>
    </location>
</feature>
<evidence type="ECO:0000313" key="4">
    <source>
        <dbReference type="EMBL" id="PYE56644.1"/>
    </source>
</evidence>
<protein>
    <submittedName>
        <fullName evidence="4">Response regulator receiver domain-containing protein</fullName>
    </submittedName>
</protein>
<proteinExistence type="predicted"/>
<dbReference type="RefSeq" id="WP_110885107.1">
    <property type="nucleotide sequence ID" value="NZ_QJSX01000001.1"/>
</dbReference>
<comment type="caution">
    <text evidence="4">The sequence shown here is derived from an EMBL/GenBank/DDBJ whole genome shotgun (WGS) entry which is preliminary data.</text>
</comment>
<dbReference type="SUPFAM" id="SSF52172">
    <property type="entry name" value="CheY-like"/>
    <property type="match status" value="1"/>
</dbReference>
<accession>A0A318SGW3</accession>
<dbReference type="InterPro" id="IPR050595">
    <property type="entry name" value="Bact_response_regulator"/>
</dbReference>
<dbReference type="PANTHER" id="PTHR44591:SF3">
    <property type="entry name" value="RESPONSE REGULATORY DOMAIN-CONTAINING PROTEIN"/>
    <property type="match status" value="1"/>
</dbReference>
<feature type="modified residue" description="4-aspartylphosphate" evidence="2">
    <location>
        <position position="52"/>
    </location>
</feature>
<evidence type="ECO:0000256" key="2">
    <source>
        <dbReference type="PROSITE-ProRule" id="PRU00169"/>
    </source>
</evidence>
<dbReference type="EMBL" id="QJSX01000001">
    <property type="protein sequence ID" value="PYE56644.1"/>
    <property type="molecule type" value="Genomic_DNA"/>
</dbReference>
<dbReference type="Proteomes" id="UP000248326">
    <property type="component" value="Unassembled WGS sequence"/>
</dbReference>
<dbReference type="PANTHER" id="PTHR44591">
    <property type="entry name" value="STRESS RESPONSE REGULATOR PROTEIN 1"/>
    <property type="match status" value="1"/>
</dbReference>
<sequence>MKQVLVVDDSLSVRKALEIILKPLSYTVRMADSGEAALAALGEAKVDLVIADVLMPGISGFELCEHIKTDPLHAQTPVVLISGIVSDEERAQATSVGAVQLVKKPFRAEDLLPVVQTALAGRPDEHDAPAAAPSLPSDGLLDALLSKQGIVSALVTSDGKALARRGDPLPDEDTLCQYVRFFASALSVVGTHLEEEWSGALLEYGKRSLLVAPLTARHTLLVVLKDAGASNVAKYVVKTQRPQFEAALSLN</sequence>
<dbReference type="InterPro" id="IPR011006">
    <property type="entry name" value="CheY-like_superfamily"/>
</dbReference>
<dbReference type="SMART" id="SM00960">
    <property type="entry name" value="Robl_LC7"/>
    <property type="match status" value="1"/>
</dbReference>
<evidence type="ECO:0000259" key="3">
    <source>
        <dbReference type="PROSITE" id="PS50110"/>
    </source>
</evidence>
<dbReference type="GO" id="GO:0000160">
    <property type="term" value="P:phosphorelay signal transduction system"/>
    <property type="evidence" value="ECO:0007669"/>
    <property type="project" value="InterPro"/>
</dbReference>
<name>A0A318SGW3_9DEIO</name>
<dbReference type="Gene3D" id="3.30.450.30">
    <property type="entry name" value="Dynein light chain 2a, cytoplasmic"/>
    <property type="match status" value="1"/>
</dbReference>
<gene>
    <name evidence="4" type="ORF">DES52_101449</name>
</gene>
<evidence type="ECO:0000313" key="5">
    <source>
        <dbReference type="Proteomes" id="UP000248326"/>
    </source>
</evidence>
<evidence type="ECO:0000256" key="1">
    <source>
        <dbReference type="ARBA" id="ARBA00022553"/>
    </source>
</evidence>
<dbReference type="PROSITE" id="PS50110">
    <property type="entry name" value="RESPONSE_REGULATORY"/>
    <property type="match status" value="1"/>
</dbReference>
<dbReference type="OrthoDB" id="9800897at2"/>
<dbReference type="SMART" id="SM00448">
    <property type="entry name" value="REC"/>
    <property type="match status" value="1"/>
</dbReference>